<evidence type="ECO:0000313" key="8">
    <source>
        <dbReference type="Proteomes" id="UP001268819"/>
    </source>
</evidence>
<evidence type="ECO:0000256" key="5">
    <source>
        <dbReference type="ARBA" id="ARBA00023210"/>
    </source>
</evidence>
<evidence type="ECO:0000256" key="2">
    <source>
        <dbReference type="ARBA" id="ARBA00009323"/>
    </source>
</evidence>
<comment type="subcellular location">
    <subcellularLocation>
        <location evidence="1">Cell septum</location>
    </subcellularLocation>
</comment>
<keyword evidence="8" id="KW-1185">Reference proteome</keyword>
<evidence type="ECO:0000256" key="1">
    <source>
        <dbReference type="ARBA" id="ARBA00004431"/>
    </source>
</evidence>
<sequence length="145" mass="15819">MDAEGNPKDMSTESITTTTTFHLLVPGIAPAPVEAELHYEPEDPYAVAVLFHTGQGKVEWIFARDLLADGLLTASGEGDILIRPAADDPERVLLELNAPTGFAILSAEAEHIAEFLDLTYDVVQPGEEDLWIDFDRELAKLVSTN</sequence>
<evidence type="ECO:0000256" key="6">
    <source>
        <dbReference type="ARBA" id="ARBA00023306"/>
    </source>
</evidence>
<keyword evidence="5" id="KW-0717">Septation</keyword>
<proteinExistence type="inferred from homology"/>
<name>A0ABU1Q1I7_9PSEU</name>
<dbReference type="EMBL" id="JAVDSG010000001">
    <property type="protein sequence ID" value="MDR6596761.1"/>
    <property type="molecule type" value="Genomic_DNA"/>
</dbReference>
<gene>
    <name evidence="7" type="ORF">J2S66_005145</name>
</gene>
<evidence type="ECO:0000256" key="4">
    <source>
        <dbReference type="ARBA" id="ARBA00022969"/>
    </source>
</evidence>
<keyword evidence="6" id="KW-0131">Cell cycle</keyword>
<keyword evidence="3" id="KW-0132">Cell division</keyword>
<evidence type="ECO:0008006" key="9">
    <source>
        <dbReference type="Google" id="ProtNLM"/>
    </source>
</evidence>
<dbReference type="Proteomes" id="UP001268819">
    <property type="component" value="Unassembled WGS sequence"/>
</dbReference>
<protein>
    <recommendedName>
        <fullName evidence="9">Sporulation and cell division protein SsgA</fullName>
    </recommendedName>
</protein>
<evidence type="ECO:0000313" key="7">
    <source>
        <dbReference type="EMBL" id="MDR6596761.1"/>
    </source>
</evidence>
<evidence type="ECO:0000256" key="3">
    <source>
        <dbReference type="ARBA" id="ARBA00022618"/>
    </source>
</evidence>
<dbReference type="Gene3D" id="2.30.31.20">
    <property type="entry name" value="Sporulation-specific cell division protein SsgB"/>
    <property type="match status" value="1"/>
</dbReference>
<comment type="similarity">
    <text evidence="2">Belongs to the SsgA family.</text>
</comment>
<dbReference type="InterPro" id="IPR006776">
    <property type="entry name" value="SsgB"/>
</dbReference>
<dbReference type="Pfam" id="PF04686">
    <property type="entry name" value="SsgA"/>
    <property type="match status" value="1"/>
</dbReference>
<keyword evidence="4" id="KW-0749">Sporulation</keyword>
<reference evidence="7 8" key="1">
    <citation type="submission" date="2023-07" db="EMBL/GenBank/DDBJ databases">
        <title>Sequencing the genomes of 1000 actinobacteria strains.</title>
        <authorList>
            <person name="Klenk H.-P."/>
        </authorList>
    </citation>
    <scope>NUCLEOTIDE SEQUENCE [LARGE SCALE GENOMIC DNA]</scope>
    <source>
        <strain evidence="7 8">DSM 43749</strain>
    </source>
</reference>
<dbReference type="InterPro" id="IPR038658">
    <property type="entry name" value="SsgB_sf"/>
</dbReference>
<accession>A0ABU1Q1I7</accession>
<comment type="caution">
    <text evidence="7">The sequence shown here is derived from an EMBL/GenBank/DDBJ whole genome shotgun (WGS) entry which is preliminary data.</text>
</comment>
<organism evidence="7 8">
    <name type="scientific">Saccharothrix longispora</name>
    <dbReference type="NCBI Taxonomy" id="33920"/>
    <lineage>
        <taxon>Bacteria</taxon>
        <taxon>Bacillati</taxon>
        <taxon>Actinomycetota</taxon>
        <taxon>Actinomycetes</taxon>
        <taxon>Pseudonocardiales</taxon>
        <taxon>Pseudonocardiaceae</taxon>
        <taxon>Saccharothrix</taxon>
    </lineage>
</organism>